<gene>
    <name evidence="1" type="ORF">FFIC_241010</name>
</gene>
<dbReference type="OrthoDB" id="2153452at2"/>
<reference evidence="1 2" key="1">
    <citation type="journal article" date="2015" name="BMC Genomics">
        <title>Comparative genomics of Fructobacillus spp. and Leuconostoc spp. reveals niche-specific evolution of Fructobacillus spp.</title>
        <authorList>
            <person name="Endo A."/>
            <person name="Tanizawa Y."/>
            <person name="Tanaka N."/>
            <person name="Maeno S."/>
            <person name="Kumar H."/>
            <person name="Shiwa Y."/>
            <person name="Okada S."/>
            <person name="Yoshikawa H."/>
            <person name="Dicks L."/>
            <person name="Nakagawa J."/>
            <person name="Arita M."/>
        </authorList>
    </citation>
    <scope>NUCLEOTIDE SEQUENCE [LARGE SCALE GENOMIC DNA]</scope>
    <source>
        <strain evidence="1 2">JCM 12225</strain>
    </source>
</reference>
<dbReference type="AlphaFoldDB" id="A0A0K8MGY6"/>
<organism evidence="1 2">
    <name type="scientific">Fructobacillus ficulneus</name>
    <dbReference type="NCBI Taxonomy" id="157463"/>
    <lineage>
        <taxon>Bacteria</taxon>
        <taxon>Bacillati</taxon>
        <taxon>Bacillota</taxon>
        <taxon>Bacilli</taxon>
        <taxon>Lactobacillales</taxon>
        <taxon>Lactobacillaceae</taxon>
        <taxon>Fructobacillus</taxon>
    </lineage>
</organism>
<name>A0A0K8MGY6_9LACO</name>
<dbReference type="RefSeq" id="WP_061993208.1">
    <property type="nucleotide sequence ID" value="NZ_DF968001.1"/>
</dbReference>
<evidence type="ECO:0000313" key="2">
    <source>
        <dbReference type="Proteomes" id="UP000253891"/>
    </source>
</evidence>
<dbReference type="EMBL" id="DF968001">
    <property type="protein sequence ID" value="GAO99826.1"/>
    <property type="molecule type" value="Genomic_DNA"/>
</dbReference>
<protein>
    <submittedName>
        <fullName evidence="1">Uncharacterized protein</fullName>
    </submittedName>
</protein>
<accession>A0A0K8MGY6</accession>
<keyword evidence="2" id="KW-1185">Reference proteome</keyword>
<sequence>MQQIFKGMDNGASTIDANFKELTSTSYSPTVQDLTVNGQLVVNPNQTEKIAKFMDNSSKLMVEAHRMNNTVSVKFNGYVQGLSANNLMGTMPIGYRPSVETRFPVISVWSKFMMFVIKTDGTIMTTSLAEDDNTHGVEGSVIYQTKDSFPS</sequence>
<proteinExistence type="predicted"/>
<evidence type="ECO:0000313" key="1">
    <source>
        <dbReference type="EMBL" id="GAO99826.1"/>
    </source>
</evidence>
<dbReference type="Proteomes" id="UP000253891">
    <property type="component" value="Unassembled WGS sequence"/>
</dbReference>
<dbReference type="STRING" id="157463.GCA_001047075_00737"/>